<evidence type="ECO:0000256" key="1">
    <source>
        <dbReference type="SAM" id="MobiDB-lite"/>
    </source>
</evidence>
<proteinExistence type="predicted"/>
<dbReference type="EMBL" id="BAAANQ010000001">
    <property type="protein sequence ID" value="GAA2042278.1"/>
    <property type="molecule type" value="Genomic_DNA"/>
</dbReference>
<gene>
    <name evidence="2" type="ORF">GCM10009757_05600</name>
</gene>
<dbReference type="Proteomes" id="UP001403094">
    <property type="component" value="Unassembled WGS sequence"/>
</dbReference>
<accession>A0ABP5GA21</accession>
<protein>
    <submittedName>
        <fullName evidence="2">Uncharacterized protein</fullName>
    </submittedName>
</protein>
<evidence type="ECO:0000313" key="3">
    <source>
        <dbReference type="Proteomes" id="UP001403094"/>
    </source>
</evidence>
<reference evidence="3" key="1">
    <citation type="journal article" date="2019" name="Int. J. Syst. Evol. Microbiol.">
        <title>The Global Catalogue of Microorganisms (GCM) 10K type strain sequencing project: providing services to taxonomists for standard genome sequencing and annotation.</title>
        <authorList>
            <consortium name="The Broad Institute Genomics Platform"/>
            <consortium name="The Broad Institute Genome Sequencing Center for Infectious Disease"/>
            <person name="Wu L."/>
            <person name="Ma J."/>
        </authorList>
    </citation>
    <scope>NUCLEOTIDE SEQUENCE [LARGE SCALE GENOMIC DNA]</scope>
    <source>
        <strain evidence="3">JCM 14549</strain>
    </source>
</reference>
<keyword evidence="3" id="KW-1185">Reference proteome</keyword>
<feature type="region of interest" description="Disordered" evidence="1">
    <location>
        <begin position="52"/>
        <end position="106"/>
    </location>
</feature>
<organism evidence="2 3">
    <name type="scientific">Streptomyces cheonanensis</name>
    <dbReference type="NCBI Taxonomy" id="312720"/>
    <lineage>
        <taxon>Bacteria</taxon>
        <taxon>Bacillati</taxon>
        <taxon>Actinomycetota</taxon>
        <taxon>Actinomycetes</taxon>
        <taxon>Kitasatosporales</taxon>
        <taxon>Streptomycetaceae</taxon>
        <taxon>Streptomyces</taxon>
    </lineage>
</organism>
<sequence length="106" mass="11740">MVTQSRVIATDAFMLRSPFLSTPWGVADAFVRRTGQCNGESAFWGWTIEVPPASDKGSDSIGCGRFPRHRLRSVAAPRRPPPYRPRARNPRKTAGGPPAPRRKLAR</sequence>
<comment type="caution">
    <text evidence="2">The sequence shown here is derived from an EMBL/GenBank/DDBJ whole genome shotgun (WGS) entry which is preliminary data.</text>
</comment>
<name>A0ABP5GA21_9ACTN</name>
<evidence type="ECO:0000313" key="2">
    <source>
        <dbReference type="EMBL" id="GAA2042278.1"/>
    </source>
</evidence>